<dbReference type="Pfam" id="PF03683">
    <property type="entry name" value="UPF0175"/>
    <property type="match status" value="1"/>
</dbReference>
<evidence type="ECO:0000256" key="1">
    <source>
        <dbReference type="SAM" id="Coils"/>
    </source>
</evidence>
<dbReference type="InterPro" id="IPR005368">
    <property type="entry name" value="UPF0175"/>
</dbReference>
<keyword evidence="3" id="KW-1185">Reference proteome</keyword>
<comment type="caution">
    <text evidence="2">The sequence shown here is derived from an EMBL/GenBank/DDBJ whole genome shotgun (WGS) entry which is preliminary data.</text>
</comment>
<dbReference type="AlphaFoldDB" id="A0ABD6C9H3"/>
<keyword evidence="1" id="KW-0175">Coiled coil</keyword>
<sequence>MPTISARLSEAELEELETVADLLEDDRSTTIRKALEEGLQELRIREAVGRYQQGDVAVNEAARLAGLSVAEWLDVARERNLTTQLSAADLRRDADNAQEL</sequence>
<organism evidence="2 3">
    <name type="scientific">Halorientalis brevis</name>
    <dbReference type="NCBI Taxonomy" id="1126241"/>
    <lineage>
        <taxon>Archaea</taxon>
        <taxon>Methanobacteriati</taxon>
        <taxon>Methanobacteriota</taxon>
        <taxon>Stenosarchaea group</taxon>
        <taxon>Halobacteria</taxon>
        <taxon>Halobacteriales</taxon>
        <taxon>Haloarculaceae</taxon>
        <taxon>Halorientalis</taxon>
    </lineage>
</organism>
<protein>
    <submittedName>
        <fullName evidence="2">UPF0175 family protein</fullName>
    </submittedName>
</protein>
<gene>
    <name evidence="2" type="ORF">ACFR9U_07490</name>
</gene>
<dbReference type="EMBL" id="JBHUDJ010000003">
    <property type="protein sequence ID" value="MFD1586821.1"/>
    <property type="molecule type" value="Genomic_DNA"/>
</dbReference>
<evidence type="ECO:0000313" key="3">
    <source>
        <dbReference type="Proteomes" id="UP001597119"/>
    </source>
</evidence>
<proteinExistence type="predicted"/>
<feature type="coiled-coil region" evidence="1">
    <location>
        <begin position="6"/>
        <end position="33"/>
    </location>
</feature>
<dbReference type="Proteomes" id="UP001597119">
    <property type="component" value="Unassembled WGS sequence"/>
</dbReference>
<accession>A0ABD6C9H3</accession>
<evidence type="ECO:0000313" key="2">
    <source>
        <dbReference type="EMBL" id="MFD1586821.1"/>
    </source>
</evidence>
<reference evidence="2 3" key="1">
    <citation type="journal article" date="2019" name="Int. J. Syst. Evol. Microbiol.">
        <title>The Global Catalogue of Microorganisms (GCM) 10K type strain sequencing project: providing services to taxonomists for standard genome sequencing and annotation.</title>
        <authorList>
            <consortium name="The Broad Institute Genomics Platform"/>
            <consortium name="The Broad Institute Genome Sequencing Center for Infectious Disease"/>
            <person name="Wu L."/>
            <person name="Ma J."/>
        </authorList>
    </citation>
    <scope>NUCLEOTIDE SEQUENCE [LARGE SCALE GENOMIC DNA]</scope>
    <source>
        <strain evidence="2 3">CGMCC 1.12125</strain>
    </source>
</reference>
<name>A0ABD6C9H3_9EURY</name>
<dbReference type="RefSeq" id="WP_247375948.1">
    <property type="nucleotide sequence ID" value="NZ_JALLGV010000001.1"/>
</dbReference>